<name>A0A0C3Q5J4_9AGAM</name>
<organism evidence="1 2">
    <name type="scientific">Tulasnella calospora MUT 4182</name>
    <dbReference type="NCBI Taxonomy" id="1051891"/>
    <lineage>
        <taxon>Eukaryota</taxon>
        <taxon>Fungi</taxon>
        <taxon>Dikarya</taxon>
        <taxon>Basidiomycota</taxon>
        <taxon>Agaricomycotina</taxon>
        <taxon>Agaricomycetes</taxon>
        <taxon>Cantharellales</taxon>
        <taxon>Tulasnellaceae</taxon>
        <taxon>Tulasnella</taxon>
    </lineage>
</organism>
<keyword evidence="2" id="KW-1185">Reference proteome</keyword>
<dbReference type="AlphaFoldDB" id="A0A0C3Q5J4"/>
<gene>
    <name evidence="1" type="ORF">M407DRAFT_31989</name>
</gene>
<sequence length="122" mass="13800">MNSLQNHQNCRVVELDYRDNDGTLAPVPHVTRFFWSRVFIKFYVATHSYDIPFYPRCRTSFASVQLKSCAKLINTMNPFASPTRSELLASQAAGSRLQLVLWSRSSETASTVVSVTPTLPAW</sequence>
<protein>
    <submittedName>
        <fullName evidence="1">Uncharacterized protein</fullName>
    </submittedName>
</protein>
<evidence type="ECO:0000313" key="2">
    <source>
        <dbReference type="Proteomes" id="UP000054248"/>
    </source>
</evidence>
<dbReference type="EMBL" id="KN823294">
    <property type="protein sequence ID" value="KIO18334.1"/>
    <property type="molecule type" value="Genomic_DNA"/>
</dbReference>
<accession>A0A0C3Q5J4</accession>
<reference evidence="2" key="2">
    <citation type="submission" date="2015-01" db="EMBL/GenBank/DDBJ databases">
        <title>Evolutionary Origins and Diversification of the Mycorrhizal Mutualists.</title>
        <authorList>
            <consortium name="DOE Joint Genome Institute"/>
            <consortium name="Mycorrhizal Genomics Consortium"/>
            <person name="Kohler A."/>
            <person name="Kuo A."/>
            <person name="Nagy L.G."/>
            <person name="Floudas D."/>
            <person name="Copeland A."/>
            <person name="Barry K.W."/>
            <person name="Cichocki N."/>
            <person name="Veneault-Fourrey C."/>
            <person name="LaButti K."/>
            <person name="Lindquist E.A."/>
            <person name="Lipzen A."/>
            <person name="Lundell T."/>
            <person name="Morin E."/>
            <person name="Murat C."/>
            <person name="Riley R."/>
            <person name="Ohm R."/>
            <person name="Sun H."/>
            <person name="Tunlid A."/>
            <person name="Henrissat B."/>
            <person name="Grigoriev I.V."/>
            <person name="Hibbett D.S."/>
            <person name="Martin F."/>
        </authorList>
    </citation>
    <scope>NUCLEOTIDE SEQUENCE [LARGE SCALE GENOMIC DNA]</scope>
    <source>
        <strain evidence="2">MUT 4182</strain>
    </source>
</reference>
<reference evidence="1 2" key="1">
    <citation type="submission" date="2014-04" db="EMBL/GenBank/DDBJ databases">
        <authorList>
            <consortium name="DOE Joint Genome Institute"/>
            <person name="Kuo A."/>
            <person name="Girlanda M."/>
            <person name="Perotto S."/>
            <person name="Kohler A."/>
            <person name="Nagy L.G."/>
            <person name="Floudas D."/>
            <person name="Copeland A."/>
            <person name="Barry K.W."/>
            <person name="Cichocki N."/>
            <person name="Veneault-Fourrey C."/>
            <person name="LaButti K."/>
            <person name="Lindquist E.A."/>
            <person name="Lipzen A."/>
            <person name="Lundell T."/>
            <person name="Morin E."/>
            <person name="Murat C."/>
            <person name="Sun H."/>
            <person name="Tunlid A."/>
            <person name="Henrissat B."/>
            <person name="Grigoriev I.V."/>
            <person name="Hibbett D.S."/>
            <person name="Martin F."/>
            <person name="Nordberg H.P."/>
            <person name="Cantor M.N."/>
            <person name="Hua S.X."/>
        </authorList>
    </citation>
    <scope>NUCLEOTIDE SEQUENCE [LARGE SCALE GENOMIC DNA]</scope>
    <source>
        <strain evidence="1 2">MUT 4182</strain>
    </source>
</reference>
<dbReference type="Proteomes" id="UP000054248">
    <property type="component" value="Unassembled WGS sequence"/>
</dbReference>
<evidence type="ECO:0000313" key="1">
    <source>
        <dbReference type="EMBL" id="KIO18334.1"/>
    </source>
</evidence>
<dbReference type="HOGENOM" id="CLU_2028431_0_0_1"/>
<proteinExistence type="predicted"/>